<dbReference type="SUPFAM" id="SSF48208">
    <property type="entry name" value="Six-hairpin glycosidases"/>
    <property type="match status" value="1"/>
</dbReference>
<dbReference type="Gene3D" id="1.50.10.10">
    <property type="match status" value="1"/>
</dbReference>
<sequence>MEAIVRQESGWILSQQLASGAVITAYPGQPKIVPYFGHLALYGLAAWGFSLSRVRAYLDWYLAHLERPDRYGVTGTVYDYYLERKSIGEGVGDAASSTEVPAYSYDSSDSYAATFLTLVRCYCEASGEREWVAHHLPELELVAGAMLATLQKDNLTLARPDWKVKYLMDNCEVYQGLKDYAWLLARVRGYAGEARMPNGHLGAEGEKKVSKYAQEAGRYAALAARVKDAIQAKMLLDGGYCPAIYRAGLRRRPNWKKWYPDALAQLFPIITGVLTPREEAARRLYANFLRNYPHWYRQTQPENFITTLVAYAATLMEDRWRVRQYVEGLEENIIARGHPWPYHAAEAGILLLALKTYLAGGVKV</sequence>
<reference evidence="2 4" key="2">
    <citation type="submission" date="2019-05" db="EMBL/GenBank/DDBJ databases">
        <title>Genome sequence of Moorella thermoacetica ATCC 33924.</title>
        <authorList>
            <person name="Poehlein A."/>
            <person name="Bengelsdorf F.R."/>
            <person name="Duerre P."/>
            <person name="Daniel R."/>
        </authorList>
    </citation>
    <scope>NUCLEOTIDE SEQUENCE [LARGE SCALE GENOMIC DNA]</scope>
    <source>
        <strain evidence="2 4">ATCC 33924</strain>
    </source>
</reference>
<dbReference type="InterPro" id="IPR008928">
    <property type="entry name" value="6-hairpin_glycosidase_sf"/>
</dbReference>
<organism evidence="1 3">
    <name type="scientific">Neomoorella thermoacetica</name>
    <name type="common">Clostridium thermoaceticum</name>
    <dbReference type="NCBI Taxonomy" id="1525"/>
    <lineage>
        <taxon>Bacteria</taxon>
        <taxon>Bacillati</taxon>
        <taxon>Bacillota</taxon>
        <taxon>Clostridia</taxon>
        <taxon>Neomoorellales</taxon>
        <taxon>Neomoorellaceae</taxon>
        <taxon>Neomoorella</taxon>
    </lineage>
</organism>
<evidence type="ECO:0000313" key="4">
    <source>
        <dbReference type="Proteomes" id="UP000322283"/>
    </source>
</evidence>
<dbReference type="GO" id="GO:0005975">
    <property type="term" value="P:carbohydrate metabolic process"/>
    <property type="evidence" value="ECO:0007669"/>
    <property type="project" value="InterPro"/>
</dbReference>
<name>A0AAC9HJF2_NEOTH</name>
<evidence type="ECO:0000313" key="2">
    <source>
        <dbReference type="EMBL" id="TYL15601.1"/>
    </source>
</evidence>
<proteinExistence type="predicted"/>
<reference evidence="1 3" key="1">
    <citation type="submission" date="2016-08" db="EMBL/GenBank/DDBJ databases">
        <title>Moorella thermoacetica DSM 103132.</title>
        <authorList>
            <person name="Jendresen C.B."/>
            <person name="Redl S.M."/>
            <person name="Jensen T.O."/>
            <person name="Nielsen A.T."/>
        </authorList>
    </citation>
    <scope>NUCLEOTIDE SEQUENCE [LARGE SCALE GENOMIC DNA]</scope>
    <source>
        <strain evidence="1 3">DSM 103132</strain>
    </source>
</reference>
<dbReference type="Proteomes" id="UP000322283">
    <property type="component" value="Unassembled WGS sequence"/>
</dbReference>
<dbReference type="Proteomes" id="UP000094598">
    <property type="component" value="Chromosome"/>
</dbReference>
<evidence type="ECO:0000313" key="3">
    <source>
        <dbReference type="Proteomes" id="UP000094598"/>
    </source>
</evidence>
<gene>
    <name evidence="1" type="ORF">Maut_02438</name>
    <name evidence="2" type="ORF">MTAT_03340</name>
</gene>
<accession>A0AAC9HJF2</accession>
<dbReference type="AlphaFoldDB" id="A0AAC9HJF2"/>
<dbReference type="EMBL" id="VCDX01000001">
    <property type="protein sequence ID" value="TYL15601.1"/>
    <property type="molecule type" value="Genomic_DNA"/>
</dbReference>
<protein>
    <submittedName>
        <fullName evidence="1">Uncharacterized protein</fullName>
    </submittedName>
</protein>
<keyword evidence="4" id="KW-1185">Reference proteome</keyword>
<dbReference type="EMBL" id="CP017019">
    <property type="protein sequence ID" value="AOQ24858.1"/>
    <property type="molecule type" value="Genomic_DNA"/>
</dbReference>
<evidence type="ECO:0000313" key="1">
    <source>
        <dbReference type="EMBL" id="AOQ24858.1"/>
    </source>
</evidence>
<dbReference type="InterPro" id="IPR012341">
    <property type="entry name" value="6hp_glycosidase-like_sf"/>
</dbReference>
<dbReference type="RefSeq" id="WP_069590752.1">
    <property type="nucleotide sequence ID" value="NZ_CP017019.1"/>
</dbReference>